<feature type="transmembrane region" description="Helical" evidence="1">
    <location>
        <begin position="137"/>
        <end position="155"/>
    </location>
</feature>
<name>A0ABQ1QKA3_9BACI</name>
<feature type="transmembrane region" description="Helical" evidence="1">
    <location>
        <begin position="9"/>
        <end position="30"/>
    </location>
</feature>
<dbReference type="InterPro" id="IPR002798">
    <property type="entry name" value="SpoIIM-like"/>
</dbReference>
<keyword evidence="3" id="KW-1185">Reference proteome</keyword>
<organism evidence="2 3">
    <name type="scientific">Pontibacillus salipaludis</name>
    <dbReference type="NCBI Taxonomy" id="1697394"/>
    <lineage>
        <taxon>Bacteria</taxon>
        <taxon>Bacillati</taxon>
        <taxon>Bacillota</taxon>
        <taxon>Bacilli</taxon>
        <taxon>Bacillales</taxon>
        <taxon>Bacillaceae</taxon>
        <taxon>Pontibacillus</taxon>
    </lineage>
</organism>
<sequence length="165" mass="18158">MGKIRSKPLLIATGTYLGSLLIAFLISSLLGVTLSHNLENVKDNHETPSIFWVILLNNLKVYVIILTGFFLLKIPTYLNLLSNGAMLGYFLGGVSLDLLVEVLPPLIIHGVPEVMGFIIAAYLVILGREKFRENIKFNISLLVLGGLIIFIAALLETYVSSIFLN</sequence>
<dbReference type="RefSeq" id="WP_188656168.1">
    <property type="nucleotide sequence ID" value="NZ_BMIN01000029.1"/>
</dbReference>
<reference evidence="3" key="1">
    <citation type="journal article" date="2019" name="Int. J. Syst. Evol. Microbiol.">
        <title>The Global Catalogue of Microorganisms (GCM) 10K type strain sequencing project: providing services to taxonomists for standard genome sequencing and annotation.</title>
        <authorList>
            <consortium name="The Broad Institute Genomics Platform"/>
            <consortium name="The Broad Institute Genome Sequencing Center for Infectious Disease"/>
            <person name="Wu L."/>
            <person name="Ma J."/>
        </authorList>
    </citation>
    <scope>NUCLEOTIDE SEQUENCE [LARGE SCALE GENOMIC DNA]</scope>
    <source>
        <strain evidence="3">CGMCC 1.15353</strain>
    </source>
</reference>
<dbReference type="Proteomes" id="UP000642571">
    <property type="component" value="Unassembled WGS sequence"/>
</dbReference>
<proteinExistence type="predicted"/>
<evidence type="ECO:0008006" key="4">
    <source>
        <dbReference type="Google" id="ProtNLM"/>
    </source>
</evidence>
<dbReference type="Pfam" id="PF01944">
    <property type="entry name" value="SpoIIM"/>
    <property type="match status" value="1"/>
</dbReference>
<keyword evidence="1" id="KW-1133">Transmembrane helix</keyword>
<gene>
    <name evidence="2" type="ORF">GCM10011389_40770</name>
</gene>
<protein>
    <recommendedName>
        <fullName evidence="4">Stage II sporulation protein M</fullName>
    </recommendedName>
</protein>
<dbReference type="PANTHER" id="PTHR35337">
    <property type="entry name" value="SLR1478 PROTEIN"/>
    <property type="match status" value="1"/>
</dbReference>
<evidence type="ECO:0000256" key="1">
    <source>
        <dbReference type="SAM" id="Phobius"/>
    </source>
</evidence>
<comment type="caution">
    <text evidence="2">The sequence shown here is derived from an EMBL/GenBank/DDBJ whole genome shotgun (WGS) entry which is preliminary data.</text>
</comment>
<evidence type="ECO:0000313" key="2">
    <source>
        <dbReference type="EMBL" id="GGD29021.1"/>
    </source>
</evidence>
<feature type="transmembrane region" description="Helical" evidence="1">
    <location>
        <begin position="84"/>
        <end position="100"/>
    </location>
</feature>
<keyword evidence="1" id="KW-0812">Transmembrane</keyword>
<dbReference type="EMBL" id="BMIN01000029">
    <property type="protein sequence ID" value="GGD29021.1"/>
    <property type="molecule type" value="Genomic_DNA"/>
</dbReference>
<feature type="transmembrane region" description="Helical" evidence="1">
    <location>
        <begin position="50"/>
        <end position="72"/>
    </location>
</feature>
<keyword evidence="1" id="KW-0472">Membrane</keyword>
<dbReference type="PANTHER" id="PTHR35337:SF1">
    <property type="entry name" value="SLR1478 PROTEIN"/>
    <property type="match status" value="1"/>
</dbReference>
<evidence type="ECO:0000313" key="3">
    <source>
        <dbReference type="Proteomes" id="UP000642571"/>
    </source>
</evidence>
<accession>A0ABQ1QKA3</accession>
<feature type="transmembrane region" description="Helical" evidence="1">
    <location>
        <begin position="106"/>
        <end position="125"/>
    </location>
</feature>